<gene>
    <name evidence="2" type="ORF">C3L50_01495</name>
</gene>
<dbReference type="InterPro" id="IPR001173">
    <property type="entry name" value="Glyco_trans_2-like"/>
</dbReference>
<comment type="caution">
    <text evidence="2">The sequence shown here is derived from an EMBL/GenBank/DDBJ whole genome shotgun (WGS) entry which is preliminary data.</text>
</comment>
<protein>
    <submittedName>
        <fullName evidence="2">Glycosyltransferase</fullName>
    </submittedName>
</protein>
<keyword evidence="2" id="KW-0808">Transferase</keyword>
<dbReference type="Gene3D" id="3.90.550.10">
    <property type="entry name" value="Spore Coat Polysaccharide Biosynthesis Protein SpsA, Chain A"/>
    <property type="match status" value="1"/>
</dbReference>
<feature type="domain" description="Glycosyltransferase 2-like" evidence="1">
    <location>
        <begin position="5"/>
        <end position="123"/>
    </location>
</feature>
<proteinExistence type="predicted"/>
<evidence type="ECO:0000313" key="3">
    <source>
        <dbReference type="Proteomes" id="UP000237310"/>
    </source>
</evidence>
<dbReference type="RefSeq" id="WP_103804286.1">
    <property type="nucleotide sequence ID" value="NZ_PQVG01000001.1"/>
</dbReference>
<evidence type="ECO:0000259" key="1">
    <source>
        <dbReference type="Pfam" id="PF00535"/>
    </source>
</evidence>
<dbReference type="EMBL" id="PQVG01000001">
    <property type="protein sequence ID" value="POY41222.1"/>
    <property type="molecule type" value="Genomic_DNA"/>
</dbReference>
<dbReference type="PANTHER" id="PTHR22916:SF67">
    <property type="entry name" value="COLANIC ACID BIOSYNTHESIS GLYCOSYL TRANSFERASE WCAE-RELATED"/>
    <property type="match status" value="1"/>
</dbReference>
<name>A0A2S5AFK6_9FLAO</name>
<dbReference type="GO" id="GO:0016758">
    <property type="term" value="F:hexosyltransferase activity"/>
    <property type="evidence" value="ECO:0007669"/>
    <property type="project" value="UniProtKB-ARBA"/>
</dbReference>
<dbReference type="PANTHER" id="PTHR22916">
    <property type="entry name" value="GLYCOSYLTRANSFERASE"/>
    <property type="match status" value="1"/>
</dbReference>
<organism evidence="2 3">
    <name type="scientific">Flavobacterium alvei</name>
    <dbReference type="NCBI Taxonomy" id="2080416"/>
    <lineage>
        <taxon>Bacteria</taxon>
        <taxon>Pseudomonadati</taxon>
        <taxon>Bacteroidota</taxon>
        <taxon>Flavobacteriia</taxon>
        <taxon>Flavobacteriales</taxon>
        <taxon>Flavobacteriaceae</taxon>
        <taxon>Flavobacterium</taxon>
    </lineage>
</organism>
<dbReference type="AlphaFoldDB" id="A0A2S5AFK6"/>
<dbReference type="SUPFAM" id="SSF53448">
    <property type="entry name" value="Nucleotide-diphospho-sugar transferases"/>
    <property type="match status" value="1"/>
</dbReference>
<keyword evidence="3" id="KW-1185">Reference proteome</keyword>
<dbReference type="CDD" id="cd06433">
    <property type="entry name" value="GT_2_WfgS_like"/>
    <property type="match status" value="1"/>
</dbReference>
<dbReference type="Proteomes" id="UP000237310">
    <property type="component" value="Unassembled WGS sequence"/>
</dbReference>
<reference evidence="2 3" key="1">
    <citation type="submission" date="2018-01" db="EMBL/GenBank/DDBJ databases">
        <authorList>
            <person name="Gaut B.S."/>
            <person name="Morton B.R."/>
            <person name="Clegg M.T."/>
            <person name="Duvall M.R."/>
        </authorList>
    </citation>
    <scope>NUCLEOTIDE SEQUENCE [LARGE SCALE GENOMIC DNA]</scope>
    <source>
        <strain evidence="2 3">HR-AY</strain>
    </source>
</reference>
<dbReference type="OrthoDB" id="9788101at2"/>
<sequence>MPKLSIITINYNHLEGMKRTMESVANQTWQEFEYVVIDGGSTDGSAEYIESQSANINYWVSEPDKGIYNAMNKGIAKATGEYLLFLNSGDHLYRNTVLEENQKNIGNYDLVYFNLHIRNETVSKIVSYPEKLNFSHMYVGYLPHPATFIKRTLFEIVGLYDENLEVVSDWKFFILAVFKYKFSYMKISETISTYYLDGISSIKDCSEERNKVLEEYFSDYNNDYKELVSLRNEVDFNAKILRSNRVKMLLEIEKSILGKKLVSIFFRIYLILFSDKKIKDIL</sequence>
<dbReference type="Pfam" id="PF00535">
    <property type="entry name" value="Glycos_transf_2"/>
    <property type="match status" value="1"/>
</dbReference>
<evidence type="ECO:0000313" key="2">
    <source>
        <dbReference type="EMBL" id="POY41222.1"/>
    </source>
</evidence>
<accession>A0A2S5AFK6</accession>
<dbReference type="InterPro" id="IPR029044">
    <property type="entry name" value="Nucleotide-diphossugar_trans"/>
</dbReference>